<dbReference type="Proteomes" id="UP000556436">
    <property type="component" value="Unassembled WGS sequence"/>
</dbReference>
<sequence>MERTTRIPPFLQKAAITVILGCAAYLTTTVTGQPEIWRLTISIFIGGASLIVQFMTDFDRRLGVVESSLTSHSEDMKKLVDGGFSRINEATRLFGLVEGSALRTDAVTQLVRNATEIGVGGPDIIYGFAQAEISRLAQLMKDLHGGQAAYDGEDHDWLLTLTGSAAVSIDATSTAMDTDFWPTELGRRYLRAQREAIKRGVRVRRLFIVAHPELLQDERIKAVCRSHEDLGVEVRVAAMCTLPPAAMLDPVFDFIVFDGGVSYEVSPALGSEHTPRPVVAKTTLDVREGLVRDRVHRFNDLWEAGQ</sequence>
<gene>
    <name evidence="1" type="ORF">FHS38_005431</name>
</gene>
<accession>A0A7W7PFX2</accession>
<comment type="caution">
    <text evidence="1">The sequence shown here is derived from an EMBL/GenBank/DDBJ whole genome shotgun (WGS) entry which is preliminary data.</text>
</comment>
<reference evidence="1 2" key="1">
    <citation type="submission" date="2020-08" db="EMBL/GenBank/DDBJ databases">
        <title>Genomic Encyclopedia of Type Strains, Phase III (KMG-III): the genomes of soil and plant-associated and newly described type strains.</title>
        <authorList>
            <person name="Whitman W."/>
        </authorList>
    </citation>
    <scope>NUCLEOTIDE SEQUENCE [LARGE SCALE GENOMIC DNA]</scope>
    <source>
        <strain evidence="1 2">CECT 3265</strain>
    </source>
</reference>
<proteinExistence type="predicted"/>
<organism evidence="1 2">
    <name type="scientific">Streptomyces netropsis</name>
    <name type="common">Streptoverticillium netropsis</name>
    <dbReference type="NCBI Taxonomy" id="55404"/>
    <lineage>
        <taxon>Bacteria</taxon>
        <taxon>Bacillati</taxon>
        <taxon>Actinomycetota</taxon>
        <taxon>Actinomycetes</taxon>
        <taxon>Kitasatosporales</taxon>
        <taxon>Streptomycetaceae</taxon>
        <taxon>Streptomyces</taxon>
    </lineage>
</organism>
<name>A0A7W7PFX2_STRNE</name>
<dbReference type="RefSeq" id="WP_184737729.1">
    <property type="nucleotide sequence ID" value="NZ_BMRW01000012.1"/>
</dbReference>
<evidence type="ECO:0008006" key="3">
    <source>
        <dbReference type="Google" id="ProtNLM"/>
    </source>
</evidence>
<evidence type="ECO:0000313" key="2">
    <source>
        <dbReference type="Proteomes" id="UP000556436"/>
    </source>
</evidence>
<dbReference type="EMBL" id="JACHJG010000013">
    <property type="protein sequence ID" value="MBB4889356.1"/>
    <property type="molecule type" value="Genomic_DNA"/>
</dbReference>
<protein>
    <recommendedName>
        <fullName evidence="3">Phosphatidylserine/phosphatidylglycerophosphate/ cardiolipin synthase family protein</fullName>
    </recommendedName>
</protein>
<dbReference type="AlphaFoldDB" id="A0A7W7PFX2"/>
<evidence type="ECO:0000313" key="1">
    <source>
        <dbReference type="EMBL" id="MBB4889356.1"/>
    </source>
</evidence>
<keyword evidence="2" id="KW-1185">Reference proteome</keyword>